<dbReference type="PROSITE" id="PS50090">
    <property type="entry name" value="MYB_LIKE"/>
    <property type="match status" value="1"/>
</dbReference>
<evidence type="ECO:0000313" key="3">
    <source>
        <dbReference type="EMBL" id="QHT01238.1"/>
    </source>
</evidence>
<dbReference type="InterPro" id="IPR050560">
    <property type="entry name" value="MYB_TF"/>
</dbReference>
<accession>A0A6C0C9I8</accession>
<evidence type="ECO:0000259" key="2">
    <source>
        <dbReference type="PROSITE" id="PS51294"/>
    </source>
</evidence>
<dbReference type="AlphaFoldDB" id="A0A6C0C9I8"/>
<dbReference type="SUPFAM" id="SSF46689">
    <property type="entry name" value="Homeodomain-like"/>
    <property type="match status" value="1"/>
</dbReference>
<reference evidence="3" key="1">
    <citation type="journal article" date="2020" name="Nature">
        <title>Giant virus diversity and host interactions through global metagenomics.</title>
        <authorList>
            <person name="Schulz F."/>
            <person name="Roux S."/>
            <person name="Paez-Espino D."/>
            <person name="Jungbluth S."/>
            <person name="Walsh D.A."/>
            <person name="Denef V.J."/>
            <person name="McMahon K.D."/>
            <person name="Konstantinidis K.T."/>
            <person name="Eloe-Fadrosh E.A."/>
            <person name="Kyrpides N.C."/>
            <person name="Woyke T."/>
        </authorList>
    </citation>
    <scope>NUCLEOTIDE SEQUENCE</scope>
    <source>
        <strain evidence="3">GVMAG-M-3300020192-26</strain>
    </source>
</reference>
<feature type="domain" description="Myb-like" evidence="1">
    <location>
        <begin position="1"/>
        <end position="51"/>
    </location>
</feature>
<dbReference type="InterPro" id="IPR009057">
    <property type="entry name" value="Homeodomain-like_sf"/>
</dbReference>
<name>A0A6C0C9I8_9ZZZZ</name>
<evidence type="ECO:0000259" key="1">
    <source>
        <dbReference type="PROSITE" id="PS50090"/>
    </source>
</evidence>
<dbReference type="InterPro" id="IPR017930">
    <property type="entry name" value="Myb_dom"/>
</dbReference>
<dbReference type="GO" id="GO:0005634">
    <property type="term" value="C:nucleus"/>
    <property type="evidence" value="ECO:0007669"/>
    <property type="project" value="TreeGrafter"/>
</dbReference>
<dbReference type="InterPro" id="IPR001005">
    <property type="entry name" value="SANT/Myb"/>
</dbReference>
<proteinExistence type="predicted"/>
<dbReference type="SMART" id="SM00717">
    <property type="entry name" value="SANT"/>
    <property type="match status" value="2"/>
</dbReference>
<dbReference type="GO" id="GO:0000978">
    <property type="term" value="F:RNA polymerase II cis-regulatory region sequence-specific DNA binding"/>
    <property type="evidence" value="ECO:0007669"/>
    <property type="project" value="TreeGrafter"/>
</dbReference>
<dbReference type="PROSITE" id="PS51294">
    <property type="entry name" value="HTH_MYB"/>
    <property type="match status" value="1"/>
</dbReference>
<organism evidence="3">
    <name type="scientific">viral metagenome</name>
    <dbReference type="NCBI Taxonomy" id="1070528"/>
    <lineage>
        <taxon>unclassified sequences</taxon>
        <taxon>metagenomes</taxon>
        <taxon>organismal metagenomes</taxon>
    </lineage>
</organism>
<dbReference type="GO" id="GO:0000981">
    <property type="term" value="F:DNA-binding transcription factor activity, RNA polymerase II-specific"/>
    <property type="evidence" value="ECO:0007669"/>
    <property type="project" value="TreeGrafter"/>
</dbReference>
<dbReference type="EMBL" id="MN739367">
    <property type="protein sequence ID" value="QHT01238.1"/>
    <property type="molecule type" value="Genomic_DNA"/>
</dbReference>
<feature type="domain" description="HTH myb-type" evidence="2">
    <location>
        <begin position="1"/>
        <end position="55"/>
    </location>
</feature>
<dbReference type="Pfam" id="PF13921">
    <property type="entry name" value="Myb_DNA-bind_6"/>
    <property type="match status" value="1"/>
</dbReference>
<protein>
    <submittedName>
        <fullName evidence="3">Uncharacterized protein</fullName>
    </submittedName>
</protein>
<dbReference type="PANTHER" id="PTHR45614">
    <property type="entry name" value="MYB PROTEIN-RELATED"/>
    <property type="match status" value="1"/>
</dbReference>
<sequence>MGKQRVAWTREDDEKLVKIYLRTKFPTGADFKEFFPNRHRKQCVERYNNHVETSIKEKRPLTKKQIKQILYFRKIWGNKWTKIGKEMSLAPNTIKNFWHAEKRKKSQTNVIGEDDEYFPPCTFKTPVAFEHLCQVASEEWLFLENYRNY</sequence>
<dbReference type="Gene3D" id="1.10.10.60">
    <property type="entry name" value="Homeodomain-like"/>
    <property type="match status" value="1"/>
</dbReference>